<protein>
    <submittedName>
        <fullName evidence="2">Uncharacterized protein</fullName>
    </submittedName>
</protein>
<comment type="caution">
    <text evidence="2">The sequence shown here is derived from an EMBL/GenBank/DDBJ whole genome shotgun (WGS) entry which is preliminary data.</text>
</comment>
<name>A0AAD7SH19_9TELE</name>
<dbReference type="EMBL" id="JAINUG010000064">
    <property type="protein sequence ID" value="KAJ8402454.1"/>
    <property type="molecule type" value="Genomic_DNA"/>
</dbReference>
<proteinExistence type="predicted"/>
<keyword evidence="3" id="KW-1185">Reference proteome</keyword>
<accession>A0AAD7SH19</accession>
<dbReference type="AlphaFoldDB" id="A0AAD7SH19"/>
<organism evidence="2 3">
    <name type="scientific">Aldrovandia affinis</name>
    <dbReference type="NCBI Taxonomy" id="143900"/>
    <lineage>
        <taxon>Eukaryota</taxon>
        <taxon>Metazoa</taxon>
        <taxon>Chordata</taxon>
        <taxon>Craniata</taxon>
        <taxon>Vertebrata</taxon>
        <taxon>Euteleostomi</taxon>
        <taxon>Actinopterygii</taxon>
        <taxon>Neopterygii</taxon>
        <taxon>Teleostei</taxon>
        <taxon>Notacanthiformes</taxon>
        <taxon>Halosauridae</taxon>
        <taxon>Aldrovandia</taxon>
    </lineage>
</organism>
<evidence type="ECO:0000313" key="2">
    <source>
        <dbReference type="EMBL" id="KAJ8402454.1"/>
    </source>
</evidence>
<evidence type="ECO:0000313" key="3">
    <source>
        <dbReference type="Proteomes" id="UP001221898"/>
    </source>
</evidence>
<feature type="region of interest" description="Disordered" evidence="1">
    <location>
        <begin position="1"/>
        <end position="49"/>
    </location>
</feature>
<reference evidence="2" key="1">
    <citation type="journal article" date="2023" name="Science">
        <title>Genome structures resolve the early diversification of teleost fishes.</title>
        <authorList>
            <person name="Parey E."/>
            <person name="Louis A."/>
            <person name="Montfort J."/>
            <person name="Bouchez O."/>
            <person name="Roques C."/>
            <person name="Iampietro C."/>
            <person name="Lluch J."/>
            <person name="Castinel A."/>
            <person name="Donnadieu C."/>
            <person name="Desvignes T."/>
            <person name="Floi Bucao C."/>
            <person name="Jouanno E."/>
            <person name="Wen M."/>
            <person name="Mejri S."/>
            <person name="Dirks R."/>
            <person name="Jansen H."/>
            <person name="Henkel C."/>
            <person name="Chen W.J."/>
            <person name="Zahm M."/>
            <person name="Cabau C."/>
            <person name="Klopp C."/>
            <person name="Thompson A.W."/>
            <person name="Robinson-Rechavi M."/>
            <person name="Braasch I."/>
            <person name="Lecointre G."/>
            <person name="Bobe J."/>
            <person name="Postlethwait J.H."/>
            <person name="Berthelot C."/>
            <person name="Roest Crollius H."/>
            <person name="Guiguen Y."/>
        </authorList>
    </citation>
    <scope>NUCLEOTIDE SEQUENCE</scope>
    <source>
        <strain evidence="2">NC1722</strain>
    </source>
</reference>
<dbReference type="Proteomes" id="UP001221898">
    <property type="component" value="Unassembled WGS sequence"/>
</dbReference>
<sequence>MDMVARSCHNPVKPRSRPSANLHCSKDGDLPSRKEAHAPDSQCGTRHAPLSRRTVFKTCVSRLSQTLPKRVSKKFPENQGLFGIFGGPRSWL</sequence>
<gene>
    <name evidence="2" type="ORF">AAFF_G00369430</name>
</gene>
<evidence type="ECO:0000256" key="1">
    <source>
        <dbReference type="SAM" id="MobiDB-lite"/>
    </source>
</evidence>
<feature type="compositionally biased region" description="Basic and acidic residues" evidence="1">
    <location>
        <begin position="24"/>
        <end position="38"/>
    </location>
</feature>